<dbReference type="Gene3D" id="3.30.930.30">
    <property type="match status" value="1"/>
</dbReference>
<evidence type="ECO:0000313" key="6">
    <source>
        <dbReference type="EMBL" id="ENV35485.1"/>
    </source>
</evidence>
<dbReference type="PATRIC" id="fig|1120926.3.peg.271"/>
<dbReference type="HOGENOM" id="CLU_006069_1_0_6"/>
<keyword evidence="7" id="KW-1185">Reference proteome</keyword>
<dbReference type="SUPFAM" id="SSF52540">
    <property type="entry name" value="P-loop containing nucleoside triphosphate hydrolases"/>
    <property type="match status" value="2"/>
</dbReference>
<dbReference type="Proteomes" id="UP000013117">
    <property type="component" value="Unassembled WGS sequence"/>
</dbReference>
<dbReference type="OrthoDB" id="1634048at2"/>
<gene>
    <name evidence="6" type="ORF">F960_00292</name>
</gene>
<dbReference type="InterPro" id="IPR014136">
    <property type="entry name" value="TraA_Ti"/>
</dbReference>
<dbReference type="Gene3D" id="2.30.30.940">
    <property type="match status" value="1"/>
</dbReference>
<dbReference type="CDD" id="cd18809">
    <property type="entry name" value="SF1_C_RecD"/>
    <property type="match status" value="1"/>
</dbReference>
<dbReference type="RefSeq" id="WP_004845052.1">
    <property type="nucleotide sequence ID" value="NZ_ASYY01000063.1"/>
</dbReference>
<dbReference type="NCBIfam" id="TIGR02768">
    <property type="entry name" value="TraA_Ti"/>
    <property type="match status" value="1"/>
</dbReference>
<dbReference type="Pfam" id="PF03389">
    <property type="entry name" value="MobA_MobL"/>
    <property type="match status" value="1"/>
</dbReference>
<feature type="region of interest" description="Disordered" evidence="4">
    <location>
        <begin position="868"/>
        <end position="926"/>
    </location>
</feature>
<evidence type="ECO:0000256" key="2">
    <source>
        <dbReference type="ARBA" id="ARBA00022971"/>
    </source>
</evidence>
<keyword evidence="3" id="KW-0175">Coiled coil</keyword>
<dbReference type="Pfam" id="PF13604">
    <property type="entry name" value="AAA_30"/>
    <property type="match status" value="1"/>
</dbReference>
<proteinExistence type="inferred from homology"/>
<feature type="domain" description="MobA/MobL protein" evidence="5">
    <location>
        <begin position="17"/>
        <end position="221"/>
    </location>
</feature>
<dbReference type="NCBIfam" id="NF041496">
    <property type="entry name" value="MobQ"/>
    <property type="match status" value="1"/>
</dbReference>
<dbReference type="EMBL" id="APPN01000021">
    <property type="protein sequence ID" value="ENV35485.1"/>
    <property type="molecule type" value="Genomic_DNA"/>
</dbReference>
<dbReference type="GeneID" id="84207732"/>
<comment type="similarity">
    <text evidence="1">Belongs to the MobA/MobL family.</text>
</comment>
<reference evidence="6 7" key="1">
    <citation type="submission" date="2013-02" db="EMBL/GenBank/DDBJ databases">
        <title>The Genome Sequence of Acinetobacter gerneri CIP 107464.</title>
        <authorList>
            <consortium name="The Broad Institute Genome Sequencing Platform"/>
            <consortium name="The Broad Institute Genome Sequencing Center for Infectious Disease"/>
            <person name="Cerqueira G."/>
            <person name="Feldgarden M."/>
            <person name="Courvalin P."/>
            <person name="Perichon B."/>
            <person name="Grillot-Courvalin C."/>
            <person name="Clermont D."/>
            <person name="Rocha E."/>
            <person name="Yoon E.-J."/>
            <person name="Nemec A."/>
            <person name="Walker B."/>
            <person name="Young S.K."/>
            <person name="Zeng Q."/>
            <person name="Gargeya S."/>
            <person name="Fitzgerald M."/>
            <person name="Haas B."/>
            <person name="Abouelleil A."/>
            <person name="Alvarado L."/>
            <person name="Arachchi H.M."/>
            <person name="Berlin A.M."/>
            <person name="Chapman S.B."/>
            <person name="Dewar J."/>
            <person name="Goldberg J."/>
            <person name="Griggs A."/>
            <person name="Gujja S."/>
            <person name="Hansen M."/>
            <person name="Howarth C."/>
            <person name="Imamovic A."/>
            <person name="Larimer J."/>
            <person name="McCowan C."/>
            <person name="Murphy C."/>
            <person name="Neiman D."/>
            <person name="Pearson M."/>
            <person name="Priest M."/>
            <person name="Roberts A."/>
            <person name="Saif S."/>
            <person name="Shea T."/>
            <person name="Sisk P."/>
            <person name="Sykes S."/>
            <person name="Wortman J."/>
            <person name="Nusbaum C."/>
            <person name="Birren B."/>
        </authorList>
    </citation>
    <scope>NUCLEOTIDE SEQUENCE [LARGE SCALE GENOMIC DNA]</scope>
    <source>
        <strain evidence="6 7">CIP 107464</strain>
    </source>
</reference>
<dbReference type="STRING" id="202952.GCA_000747725_00370"/>
<organism evidence="6 7">
    <name type="scientific">Acinetobacter gerneri DSM 14967 = CIP 107464 = MTCC 9824</name>
    <dbReference type="NCBI Taxonomy" id="1120926"/>
    <lineage>
        <taxon>Bacteria</taxon>
        <taxon>Pseudomonadati</taxon>
        <taxon>Pseudomonadota</taxon>
        <taxon>Gammaproteobacteria</taxon>
        <taxon>Moraxellales</taxon>
        <taxon>Moraxellaceae</taxon>
        <taxon>Acinetobacter</taxon>
    </lineage>
</organism>
<comment type="caution">
    <text evidence="6">The sequence shown here is derived from an EMBL/GenBank/DDBJ whole genome shotgun (WGS) entry which is preliminary data.</text>
</comment>
<evidence type="ECO:0000256" key="1">
    <source>
        <dbReference type="ARBA" id="ARBA00010873"/>
    </source>
</evidence>
<keyword evidence="2" id="KW-0184">Conjugation</keyword>
<sequence length="1126" mass="123557">MAIYHCSVKAISRSTGRSATASAAYRSGQLIVDNRTGEVFDYTKKGGVVSSTIVLPDGAPEWANDRNNVWNAAEAAEKRKDACVAREYVIALPHELSKEQQKALALDFAKELVNRHGVIADVCIHKGGKEGDERNDHAHILTSTRVMTNEGFTNKAEIEKAGRKRRLDLIDTRQLWEERCNEHLERAGLDIRVDHRSHKDLGIMLEPSKHLGVSASAMQRKGMDADRVNEHDETRANNIQKIIDKPEIILTKMTASKAVFTLRDVTKELKQFIDDKEQLQSVLSRLEQSPELVQLAPAHEKNGRKIAAKYSTRAMIEIERGLIGTAQALADIKTHGVSDSRMAAIMQKYDTLSDEQSAAIQHVTKAGQLAVIIGDAGTGKSFGMRVAAEAWEAEGYRVRGCALAGKAADELEAGSGIESRTIHSLEASWKNGKDQLTSNDILVIDEAGMVGSRQLSRVLDAAKAAGAKVVMLGDDKQLSAIEAGAGFRGITERVGAAEITQIRRQTEQWAKDASAEFARGDLGKAMDAYNERGHIRIKDTLDNAKQALASDYLADREKGGSSIILAYRNADVIDLNNAVREARKQAGELHQETEFMTERGARSFAAGDRIVMLENNRDIGVKNGSLGTVEAAENGQLTVKMDNGETIEFNADQYANIDHGYAVTVHKSQGVTVDRAYLLATTGMSRELSYVGMTRHKEQATMYAGADDFIKTGSLVAHGVAPYEHDKGNHDSYFVTLENAKGEQHTVWGVDLKRAIEAAGSQIGDKIGLEHVGAENVQLPSGEIAQRNSWKVSTGIELAYDKLVERLSQKKANESTLDYLEATANYAERREFNGFKVVGNLVERGIVKFNEITDSIKQAVGRAIGHSEPRIEPQAQQAPAVAETPKEKTKTAPWQKTYSAADLIGEPAEPKPAPVQAQAPAVADRPPVQPLDVQAKAMQHYRDSHAAAVKAGDQAEIVITAAKLERAEQLSKEGKTITHHTQDIEAVGSAAFTKWADRERAKANLERSRNRENTEPSRDLLAAFRKRVELAQSKGDQVVTRIEERCLELAAEAVERGENPVHRYAKINAQAQADVMAGWQKGQAKVATGERQQEQPKTEAEIKRQKARENLERAKARNRGDRGHGY</sequence>
<dbReference type="Gene3D" id="3.40.50.300">
    <property type="entry name" value="P-loop containing nucleotide triphosphate hydrolases"/>
    <property type="match status" value="2"/>
</dbReference>
<dbReference type="eggNOG" id="COG0507">
    <property type="taxonomic scope" value="Bacteria"/>
</dbReference>
<name>N8ZVI2_9GAMM</name>
<evidence type="ECO:0000259" key="5">
    <source>
        <dbReference type="Pfam" id="PF03389"/>
    </source>
</evidence>
<feature type="compositionally biased region" description="Basic and acidic residues" evidence="4">
    <location>
        <begin position="1091"/>
        <end position="1126"/>
    </location>
</feature>
<feature type="coiled-coil region" evidence="3">
    <location>
        <begin position="262"/>
        <end position="289"/>
    </location>
</feature>
<dbReference type="AlphaFoldDB" id="N8ZVI2"/>
<protein>
    <submittedName>
        <fullName evidence="6">Ti-type conjugative transfer relaxase TraA</fullName>
    </submittedName>
</protein>
<feature type="region of interest" description="Disordered" evidence="4">
    <location>
        <begin position="1078"/>
        <end position="1126"/>
    </location>
</feature>
<evidence type="ECO:0000256" key="4">
    <source>
        <dbReference type="SAM" id="MobiDB-lite"/>
    </source>
</evidence>
<dbReference type="InterPro" id="IPR027417">
    <property type="entry name" value="P-loop_NTPase"/>
</dbReference>
<dbReference type="InterPro" id="IPR005053">
    <property type="entry name" value="MobA_MobL"/>
</dbReference>
<dbReference type="CDD" id="cd17933">
    <property type="entry name" value="DEXSc_RecD-like"/>
    <property type="match status" value="1"/>
</dbReference>
<accession>N8ZVI2</accession>
<evidence type="ECO:0000256" key="3">
    <source>
        <dbReference type="SAM" id="Coils"/>
    </source>
</evidence>
<feature type="compositionally biased region" description="Low complexity" evidence="4">
    <location>
        <begin position="914"/>
        <end position="926"/>
    </location>
</feature>
<evidence type="ECO:0000313" key="7">
    <source>
        <dbReference type="Proteomes" id="UP000013117"/>
    </source>
</evidence>